<evidence type="ECO:0000313" key="5">
    <source>
        <dbReference type="Proteomes" id="UP000656319"/>
    </source>
</evidence>
<keyword evidence="5" id="KW-1185">Reference proteome</keyword>
<dbReference type="EC" id="1.1.1.410" evidence="4"/>
<dbReference type="InterPro" id="IPR036291">
    <property type="entry name" value="NAD(P)-bd_dom_sf"/>
</dbReference>
<dbReference type="InterPro" id="IPR001509">
    <property type="entry name" value="Epimerase_deHydtase"/>
</dbReference>
<name>A0ABM8NLY1_9BURK</name>
<dbReference type="SUPFAM" id="SSF51735">
    <property type="entry name" value="NAD(P)-binding Rossmann-fold domains"/>
    <property type="match status" value="1"/>
</dbReference>
<comment type="caution">
    <text evidence="4">The sequence shown here is derived from an EMBL/GenBank/DDBJ whole genome shotgun (WGS) entry which is preliminary data.</text>
</comment>
<evidence type="ECO:0000313" key="4">
    <source>
        <dbReference type="EMBL" id="CAD6532648.1"/>
    </source>
</evidence>
<dbReference type="PANTHER" id="PTHR43103">
    <property type="entry name" value="NUCLEOSIDE-DIPHOSPHATE-SUGAR EPIMERASE"/>
    <property type="match status" value="1"/>
</dbReference>
<evidence type="ECO:0000256" key="2">
    <source>
        <dbReference type="ARBA" id="ARBA00023277"/>
    </source>
</evidence>
<accession>A0ABM8NLY1</accession>
<evidence type="ECO:0000256" key="1">
    <source>
        <dbReference type="ARBA" id="ARBA00022857"/>
    </source>
</evidence>
<dbReference type="GO" id="GO:0016491">
    <property type="term" value="F:oxidoreductase activity"/>
    <property type="evidence" value="ECO:0007669"/>
    <property type="project" value="UniProtKB-KW"/>
</dbReference>
<dbReference type="Gene3D" id="3.40.50.720">
    <property type="entry name" value="NAD(P)-binding Rossmann-like Domain"/>
    <property type="match status" value="1"/>
</dbReference>
<dbReference type="Proteomes" id="UP000656319">
    <property type="component" value="Unassembled WGS sequence"/>
</dbReference>
<reference evidence="4 5" key="1">
    <citation type="submission" date="2020-10" db="EMBL/GenBank/DDBJ databases">
        <authorList>
            <person name="Peeters C."/>
        </authorList>
    </citation>
    <scope>NUCLEOTIDE SEQUENCE [LARGE SCALE GENOMIC DNA]</scope>
    <source>
        <strain evidence="4 5">LMG 27952</strain>
    </source>
</reference>
<dbReference type="EMBL" id="CAJHCQ010000006">
    <property type="protein sequence ID" value="CAD6532648.1"/>
    <property type="molecule type" value="Genomic_DNA"/>
</dbReference>
<evidence type="ECO:0000259" key="3">
    <source>
        <dbReference type="Pfam" id="PF01370"/>
    </source>
</evidence>
<dbReference type="Gene3D" id="3.90.25.10">
    <property type="entry name" value="UDP-galactose 4-epimerase, domain 1"/>
    <property type="match status" value="1"/>
</dbReference>
<proteinExistence type="predicted"/>
<dbReference type="PANTHER" id="PTHR43103:SF3">
    <property type="entry name" value="ADP-L-GLYCERO-D-MANNO-HEPTOSE-6-EPIMERASE"/>
    <property type="match status" value="1"/>
</dbReference>
<dbReference type="RefSeq" id="WP_201696381.1">
    <property type="nucleotide sequence ID" value="NZ_CAJHCQ010000006.1"/>
</dbReference>
<organism evidence="4 5">
    <name type="scientific">Paraburkholderia hiiakae</name>
    <dbReference type="NCBI Taxonomy" id="1081782"/>
    <lineage>
        <taxon>Bacteria</taxon>
        <taxon>Pseudomonadati</taxon>
        <taxon>Pseudomonadota</taxon>
        <taxon>Betaproteobacteria</taxon>
        <taxon>Burkholderiales</taxon>
        <taxon>Burkholderiaceae</taxon>
        <taxon>Paraburkholderia</taxon>
    </lineage>
</organism>
<sequence length="326" mass="34791">MRVMVTGAAGFIGRALTAKLLGGATLADGFGGYRSIEEVVLVDRDFPEKEQFGAPRGVRVVRMMGDLSDASFAAEVASIGVDAIFHLAAALTLDSEVRDDVAYLVNVEAIRRFISKSSPFTRFVFASSIAVFGGELPPAVTDLERFSPETTYGTHKAVAELLLSDASRKNRIDARVLRLPIVLVRPGANVPAVSDRIAAIVREPLAGRDTVSPLAAETHIPVASAGAVAAAFIRLHDVPKEMLPPSRAMNLPSLTVSIEQMIASTRRQAGNRELGKVHCAPDARLQAIVDGWPRAFVSDVATRLGIVGDHSIDDIIVEYLAGNRSS</sequence>
<keyword evidence="4" id="KW-0560">Oxidoreductase</keyword>
<feature type="domain" description="NAD-dependent epimerase/dehydratase" evidence="3">
    <location>
        <begin position="3"/>
        <end position="208"/>
    </location>
</feature>
<gene>
    <name evidence="4" type="primary">denD_1</name>
    <name evidence="4" type="ORF">LMG27952_02644</name>
</gene>
<dbReference type="Pfam" id="PF01370">
    <property type="entry name" value="Epimerase"/>
    <property type="match status" value="1"/>
</dbReference>
<keyword evidence="2" id="KW-0119">Carbohydrate metabolism</keyword>
<protein>
    <submittedName>
        <fullName evidence="4">D-erythronate dehydrogenase</fullName>
        <ecNumber evidence="4">1.1.1.410</ecNumber>
    </submittedName>
</protein>
<keyword evidence="1" id="KW-0521">NADP</keyword>